<feature type="domain" description="Reverse transcriptase" evidence="1">
    <location>
        <begin position="1"/>
        <end position="171"/>
    </location>
</feature>
<dbReference type="InterPro" id="IPR000477">
    <property type="entry name" value="RT_dom"/>
</dbReference>
<evidence type="ECO:0000313" key="2">
    <source>
        <dbReference type="EMBL" id="KAK6325851.1"/>
    </source>
</evidence>
<dbReference type="PANTHER" id="PTHR33332">
    <property type="entry name" value="REVERSE TRANSCRIPTASE DOMAIN-CONTAINING PROTEIN"/>
    <property type="match status" value="1"/>
</dbReference>
<protein>
    <recommendedName>
        <fullName evidence="1">Reverse transcriptase domain-containing protein</fullName>
    </recommendedName>
</protein>
<reference evidence="2 3" key="1">
    <citation type="submission" date="2021-04" db="EMBL/GenBank/DDBJ databases">
        <authorList>
            <person name="De Guttry C."/>
            <person name="Zahm M."/>
            <person name="Klopp C."/>
            <person name="Cabau C."/>
            <person name="Louis A."/>
            <person name="Berthelot C."/>
            <person name="Parey E."/>
            <person name="Roest Crollius H."/>
            <person name="Montfort J."/>
            <person name="Robinson-Rechavi M."/>
            <person name="Bucao C."/>
            <person name="Bouchez O."/>
            <person name="Gislard M."/>
            <person name="Lluch J."/>
            <person name="Milhes M."/>
            <person name="Lampietro C."/>
            <person name="Lopez Roques C."/>
            <person name="Donnadieu C."/>
            <person name="Braasch I."/>
            <person name="Desvignes T."/>
            <person name="Postlethwait J."/>
            <person name="Bobe J."/>
            <person name="Wedekind C."/>
            <person name="Guiguen Y."/>
        </authorList>
    </citation>
    <scope>NUCLEOTIDE SEQUENCE [LARGE SCALE GENOMIC DNA]</scope>
    <source>
        <strain evidence="2">Cs_M1</strain>
        <tissue evidence="2">Blood</tissue>
    </source>
</reference>
<gene>
    <name evidence="2" type="ORF">J4Q44_G00051930</name>
</gene>
<dbReference type="Pfam" id="PF00078">
    <property type="entry name" value="RVT_1"/>
    <property type="match status" value="1"/>
</dbReference>
<dbReference type="Proteomes" id="UP001356427">
    <property type="component" value="Unassembled WGS sequence"/>
</dbReference>
<dbReference type="AlphaFoldDB" id="A0AAN8R5A8"/>
<evidence type="ECO:0000259" key="1">
    <source>
        <dbReference type="PROSITE" id="PS50878"/>
    </source>
</evidence>
<organism evidence="2 3">
    <name type="scientific">Coregonus suidteri</name>
    <dbReference type="NCBI Taxonomy" id="861788"/>
    <lineage>
        <taxon>Eukaryota</taxon>
        <taxon>Metazoa</taxon>
        <taxon>Chordata</taxon>
        <taxon>Craniata</taxon>
        <taxon>Vertebrata</taxon>
        <taxon>Euteleostomi</taxon>
        <taxon>Actinopterygii</taxon>
        <taxon>Neopterygii</taxon>
        <taxon>Teleostei</taxon>
        <taxon>Protacanthopterygii</taxon>
        <taxon>Salmoniformes</taxon>
        <taxon>Salmonidae</taxon>
        <taxon>Coregoninae</taxon>
        <taxon>Coregonus</taxon>
    </lineage>
</organism>
<evidence type="ECO:0000313" key="3">
    <source>
        <dbReference type="Proteomes" id="UP001356427"/>
    </source>
</evidence>
<sequence>LADVSKAFDRVDHTKFLQHLSDIELCPRLLAWLHSYTSERGQRVMTTGTFSPFSEVTSGVPQGGVFQPYLFLLHMSTRKVVFSDTLDTGYADDVGLSRAIPLTSVQEDTSMGLEIQQLEEWATSNNMVLNGKKSVEIQICFYKDHPQPAPLILGGQKVPVVTTTKYLGFHLDSNLSGDTWSSQ</sequence>
<dbReference type="PROSITE" id="PS50878">
    <property type="entry name" value="RT_POL"/>
    <property type="match status" value="1"/>
</dbReference>
<name>A0AAN8R5A8_9TELE</name>
<accession>A0AAN8R5A8</accession>
<comment type="caution">
    <text evidence="2">The sequence shown here is derived from an EMBL/GenBank/DDBJ whole genome shotgun (WGS) entry which is preliminary data.</text>
</comment>
<feature type="non-terminal residue" evidence="2">
    <location>
        <position position="1"/>
    </location>
</feature>
<keyword evidence="3" id="KW-1185">Reference proteome</keyword>
<proteinExistence type="predicted"/>
<dbReference type="EMBL" id="JAGTTL010000003">
    <property type="protein sequence ID" value="KAK6325851.1"/>
    <property type="molecule type" value="Genomic_DNA"/>
</dbReference>